<feature type="non-terminal residue" evidence="1">
    <location>
        <position position="1"/>
    </location>
</feature>
<reference evidence="1 2" key="1">
    <citation type="submission" date="2016-10" db="EMBL/GenBank/DDBJ databases">
        <authorList>
            <person name="de Groot N.N."/>
        </authorList>
    </citation>
    <scope>NUCLEOTIDE SEQUENCE [LARGE SCALE GENOMIC DNA]</scope>
    <source>
        <strain evidence="1 2">CGMCC 1.11030</strain>
    </source>
</reference>
<proteinExistence type="predicted"/>
<gene>
    <name evidence="1" type="ORF">SAMN05216258_1504</name>
</gene>
<name>A0A1I3QLC4_9RHOB</name>
<dbReference type="EMBL" id="FOQH01000050">
    <property type="protein sequence ID" value="SFJ34848.1"/>
    <property type="molecule type" value="Genomic_DNA"/>
</dbReference>
<dbReference type="Proteomes" id="UP000199377">
    <property type="component" value="Unassembled WGS sequence"/>
</dbReference>
<keyword evidence="2" id="KW-1185">Reference proteome</keyword>
<protein>
    <submittedName>
        <fullName evidence="1">Uncharacterized protein</fullName>
    </submittedName>
</protein>
<evidence type="ECO:0000313" key="2">
    <source>
        <dbReference type="Proteomes" id="UP000199377"/>
    </source>
</evidence>
<sequence length="27" mass="2819">AHGAPLDLDAKPYANPVHWAAFSLTGV</sequence>
<organism evidence="1 2">
    <name type="scientific">Albimonas pacifica</name>
    <dbReference type="NCBI Taxonomy" id="1114924"/>
    <lineage>
        <taxon>Bacteria</taxon>
        <taxon>Pseudomonadati</taxon>
        <taxon>Pseudomonadota</taxon>
        <taxon>Alphaproteobacteria</taxon>
        <taxon>Rhodobacterales</taxon>
        <taxon>Paracoccaceae</taxon>
        <taxon>Albimonas</taxon>
    </lineage>
</organism>
<dbReference type="AlphaFoldDB" id="A0A1I3QLC4"/>
<accession>A0A1I3QLC4</accession>
<evidence type="ECO:0000313" key="1">
    <source>
        <dbReference type="EMBL" id="SFJ34848.1"/>
    </source>
</evidence>